<evidence type="ECO:0000313" key="3">
    <source>
        <dbReference type="Proteomes" id="UP001188597"/>
    </source>
</evidence>
<dbReference type="AlphaFoldDB" id="A0AA88W705"/>
<evidence type="ECO:0008006" key="4">
    <source>
        <dbReference type="Google" id="ProtNLM"/>
    </source>
</evidence>
<dbReference type="EMBL" id="JAVXUP010000778">
    <property type="protein sequence ID" value="KAK3021114.1"/>
    <property type="molecule type" value="Genomic_DNA"/>
</dbReference>
<comment type="caution">
    <text evidence="2">The sequence shown here is derived from an EMBL/GenBank/DDBJ whole genome shotgun (WGS) entry which is preliminary data.</text>
</comment>
<accession>A0AA88W705</accession>
<dbReference type="SUPFAM" id="SSF49764">
    <property type="entry name" value="HSP20-like chaperones"/>
    <property type="match status" value="1"/>
</dbReference>
<name>A0AA88W705_9ASTE</name>
<protein>
    <recommendedName>
        <fullName evidence="4">SHSP domain-containing protein</fullName>
    </recommendedName>
</protein>
<gene>
    <name evidence="2" type="ORF">RJ639_045498</name>
</gene>
<organism evidence="2 3">
    <name type="scientific">Escallonia herrerae</name>
    <dbReference type="NCBI Taxonomy" id="1293975"/>
    <lineage>
        <taxon>Eukaryota</taxon>
        <taxon>Viridiplantae</taxon>
        <taxon>Streptophyta</taxon>
        <taxon>Embryophyta</taxon>
        <taxon>Tracheophyta</taxon>
        <taxon>Spermatophyta</taxon>
        <taxon>Magnoliopsida</taxon>
        <taxon>eudicotyledons</taxon>
        <taxon>Gunneridae</taxon>
        <taxon>Pentapetalae</taxon>
        <taxon>asterids</taxon>
        <taxon>campanulids</taxon>
        <taxon>Escalloniales</taxon>
        <taxon>Escalloniaceae</taxon>
        <taxon>Escallonia</taxon>
    </lineage>
</organism>
<reference evidence="2" key="1">
    <citation type="submission" date="2022-12" db="EMBL/GenBank/DDBJ databases">
        <title>Draft genome assemblies for two species of Escallonia (Escalloniales).</title>
        <authorList>
            <person name="Chanderbali A."/>
            <person name="Dervinis C."/>
            <person name="Anghel I."/>
            <person name="Soltis D."/>
            <person name="Soltis P."/>
            <person name="Zapata F."/>
        </authorList>
    </citation>
    <scope>NUCLEOTIDE SEQUENCE</scope>
    <source>
        <strain evidence="2">UCBG64.0493</strain>
        <tissue evidence="2">Leaf</tissue>
    </source>
</reference>
<proteinExistence type="predicted"/>
<keyword evidence="3" id="KW-1185">Reference proteome</keyword>
<dbReference type="InterPro" id="IPR008978">
    <property type="entry name" value="HSP20-like_chaperone"/>
</dbReference>
<dbReference type="InterPro" id="IPR031107">
    <property type="entry name" value="Small_HSP"/>
</dbReference>
<evidence type="ECO:0000256" key="1">
    <source>
        <dbReference type="ARBA" id="ARBA00023016"/>
    </source>
</evidence>
<sequence>MDGAVVVWVGRCCSDGVWTVLALVGVCRASTTVVVAVSDGFWSVAAVGDEIWCVAMVGIGDALRQWERVLGFGLSFHGGALLVLRSEFASDTAAVANTRINWRETPEAHVFNADLPGLKKEEVKVEERRVL</sequence>
<keyword evidence="1" id="KW-0346">Stress response</keyword>
<dbReference type="Proteomes" id="UP001188597">
    <property type="component" value="Unassembled WGS sequence"/>
</dbReference>
<evidence type="ECO:0000313" key="2">
    <source>
        <dbReference type="EMBL" id="KAK3021114.1"/>
    </source>
</evidence>
<dbReference type="Gene3D" id="2.60.40.790">
    <property type="match status" value="1"/>
</dbReference>
<dbReference type="PANTHER" id="PTHR11527">
    <property type="entry name" value="HEAT-SHOCK PROTEIN 20 FAMILY MEMBER"/>
    <property type="match status" value="1"/>
</dbReference>